<dbReference type="Pfam" id="PF13432">
    <property type="entry name" value="TPR_16"/>
    <property type="match status" value="2"/>
</dbReference>
<sequence length="509" mass="52273">MADTGGLAAYLSARAADASGEPVAASAAYARALDAEPDNALIAIRAYRESLDAGDDVLARRAAAVLDRAGVAPADAALLPLAQAARAGDAAAAQRAAARLTGGPLRILVPSLLGWIAFSQGVDASGALDAASGDALSRRLATETRALLLIARGQTATGLAALEAVRGGDGDLDLRLTASQLLSGQGRRAEAAALLPGQGPLERAFRAGVPAKPTLGFAVSRLLTRVAADLGEETAAPLLVALTRAAINADPTNDRARVILATSLARGGVPGPALSVLGQVGADAPLAGLAAATRVSILNGAGRTAEALPAARARAEATDASSNDWQRYGDLLATAERFDEAARWYKRAVDAAPNSWSAWMQYGGALDRGGRWPEARAALERAVALGPTEPLALNYLGYARIARGEAVQASAKLLERASALDPDNAAITDSLGWAYYLTGQTTRALPLIERAAAAQPGDADIGEHLGDVYWSLGRRYEARYAWRAAALGAEGDLAARLTGKIASGLLPRR</sequence>
<comment type="caution">
    <text evidence="2">The sequence shown here is derived from an EMBL/GenBank/DDBJ whole genome shotgun (WGS) entry which is preliminary data.</text>
</comment>
<keyword evidence="3" id="KW-1185">Reference proteome</keyword>
<feature type="repeat" description="TPR" evidence="1">
    <location>
        <begin position="322"/>
        <end position="355"/>
    </location>
</feature>
<dbReference type="InterPro" id="IPR019734">
    <property type="entry name" value="TPR_rpt"/>
</dbReference>
<dbReference type="SMART" id="SM00028">
    <property type="entry name" value="TPR"/>
    <property type="match status" value="5"/>
</dbReference>
<dbReference type="InterPro" id="IPR011990">
    <property type="entry name" value="TPR-like_helical_dom_sf"/>
</dbReference>
<reference evidence="2 3" key="1">
    <citation type="submission" date="2020-08" db="EMBL/GenBank/DDBJ databases">
        <title>Genomic Encyclopedia of Type Strains, Phase IV (KMG-IV): sequencing the most valuable type-strain genomes for metagenomic binning, comparative biology and taxonomic classification.</title>
        <authorList>
            <person name="Goeker M."/>
        </authorList>
    </citation>
    <scope>NUCLEOTIDE SEQUENCE [LARGE SCALE GENOMIC DNA]</scope>
    <source>
        <strain evidence="2 3">DSM 100044</strain>
    </source>
</reference>
<dbReference type="AlphaFoldDB" id="A0A7W9BD84"/>
<dbReference type="GO" id="GO:0000030">
    <property type="term" value="F:mannosyltransferase activity"/>
    <property type="evidence" value="ECO:0007669"/>
    <property type="project" value="TreeGrafter"/>
</dbReference>
<evidence type="ECO:0000313" key="3">
    <source>
        <dbReference type="Proteomes" id="UP000546200"/>
    </source>
</evidence>
<dbReference type="PROSITE" id="PS50005">
    <property type="entry name" value="TPR"/>
    <property type="match status" value="1"/>
</dbReference>
<evidence type="ECO:0000313" key="2">
    <source>
        <dbReference type="EMBL" id="MBB5714716.1"/>
    </source>
</evidence>
<dbReference type="GO" id="GO:0035269">
    <property type="term" value="P:protein O-linked glycosylation via mannose"/>
    <property type="evidence" value="ECO:0007669"/>
    <property type="project" value="TreeGrafter"/>
</dbReference>
<organism evidence="2 3">
    <name type="scientific">Sphingomonas aerophila</name>
    <dbReference type="NCBI Taxonomy" id="1344948"/>
    <lineage>
        <taxon>Bacteria</taxon>
        <taxon>Pseudomonadati</taxon>
        <taxon>Pseudomonadota</taxon>
        <taxon>Alphaproteobacteria</taxon>
        <taxon>Sphingomonadales</taxon>
        <taxon>Sphingomonadaceae</taxon>
        <taxon>Sphingomonas</taxon>
    </lineage>
</organism>
<name>A0A7W9BD84_9SPHN</name>
<keyword evidence="1" id="KW-0802">TPR repeat</keyword>
<gene>
    <name evidence="2" type="ORF">FHS94_001552</name>
</gene>
<dbReference type="EMBL" id="JACIJK010000004">
    <property type="protein sequence ID" value="MBB5714716.1"/>
    <property type="molecule type" value="Genomic_DNA"/>
</dbReference>
<dbReference type="Proteomes" id="UP000546200">
    <property type="component" value="Unassembled WGS sequence"/>
</dbReference>
<dbReference type="Gene3D" id="1.25.40.10">
    <property type="entry name" value="Tetratricopeptide repeat domain"/>
    <property type="match status" value="1"/>
</dbReference>
<accession>A0A7W9BD84</accession>
<dbReference type="RefSeq" id="WP_184056286.1">
    <property type="nucleotide sequence ID" value="NZ_JACIJK010000004.1"/>
</dbReference>
<dbReference type="InterPro" id="IPR052384">
    <property type="entry name" value="TMTC_O-mannosyltransferase"/>
</dbReference>
<protein>
    <submittedName>
        <fullName evidence="2">Tetratricopeptide (TPR) repeat protein</fullName>
    </submittedName>
</protein>
<dbReference type="PANTHER" id="PTHR44216">
    <property type="entry name" value="PROTEIN O-MANNOSYL-TRANSFERASE TMTC2"/>
    <property type="match status" value="1"/>
</dbReference>
<evidence type="ECO:0000256" key="1">
    <source>
        <dbReference type="PROSITE-ProRule" id="PRU00339"/>
    </source>
</evidence>
<dbReference type="SUPFAM" id="SSF48452">
    <property type="entry name" value="TPR-like"/>
    <property type="match status" value="1"/>
</dbReference>
<dbReference type="PANTHER" id="PTHR44216:SF3">
    <property type="entry name" value="PROTEIN O-MANNOSYL-TRANSFERASE TMTC2"/>
    <property type="match status" value="1"/>
</dbReference>
<proteinExistence type="predicted"/>